<keyword evidence="2" id="KW-0067">ATP-binding</keyword>
<name>A0A563EH42_9PSEU</name>
<keyword evidence="5" id="KW-1185">Reference proteome</keyword>
<dbReference type="OrthoDB" id="5378762at2"/>
<evidence type="ECO:0000256" key="2">
    <source>
        <dbReference type="ARBA" id="ARBA00022840"/>
    </source>
</evidence>
<dbReference type="PROSITE" id="PS50043">
    <property type="entry name" value="HTH_LUXR_2"/>
    <property type="match status" value="1"/>
</dbReference>
<gene>
    <name evidence="4" type="ORF">FKR81_38470</name>
</gene>
<dbReference type="GO" id="GO:0005524">
    <property type="term" value="F:ATP binding"/>
    <property type="evidence" value="ECO:0007669"/>
    <property type="project" value="UniProtKB-KW"/>
</dbReference>
<keyword evidence="1" id="KW-0547">Nucleotide-binding</keyword>
<comment type="caution">
    <text evidence="4">The sequence shown here is derived from an EMBL/GenBank/DDBJ whole genome shotgun (WGS) entry which is preliminary data.</text>
</comment>
<sequence length="953" mass="101613">MHLTSPVIVGRNDDQSALLASVDRAGSGRGGAVFLVGEPGIGKSRLASEVVAEAAMRGFRVLRGRASAQVPLRALAEAALSAFRGDEAPGTAQLGAYLPVLHRLAPEAPGDVPDPVVVRAEAVLRLLTTRTTVLLLEDLHDADAETLAVVDYLVDNLAGERVLLLATLRPDPGGAAELAEKACARRVATVRRLAGLDDDGTAELAAHCLETPVGEVPPDVIAHLRRVAGGVPFVVEELLGAMVGNAVLRHDRGAWRVDGDVRVGLPPNVTTAILQRVDRIGTTGVALLEALAVLGNGLPVEITATVAGIAPGDALKHLRHAARARLITTGDADAPAFRHALTAEAILSRLTAAERTALSRTAAQAVESACPREAVRAADLWAAGGDTERAARVLLRAGRRATGRGRFTTAVELLERGLSIADPDPDPALVTDLLEALASALPQAALLVPNSGSERVFALGERVQQALTAAHAPLARRASVHLAQARASAVCGRWHIGLDQVSTARRLLRANDADPVTEASIDAVEANLVLGLNQLDRLPEARALAERAAANGTPEVVCEALEVLTRCARARDLPQSREHIERWRSIAEEHGLAAWRIRALLELGVTDTYQHTSPTGLLAARRAAHASGAVAMIITIDLHLASTYLLRGQYVEASSHGAEAAEAADRLQLRELQRLAAAVEAGIAAAHGRRKPTDQALARLRDHGHCAEVWAHSSALCALLEEQPERALTEFAEVDHAANTVPHIRGTFYEGPYLLLRVVHDRAGWREHDELAGSHLAQVHVHRTYFAWSRAVLLGREGRSDAAAEAAREAMDLGAGLGLPRHLGARLAAACAITDGWGSPLNWLREAEEYFHGRRVPEVAAACRALLRGAGAPPPRRRRDHDTIPAELRKDGVTVAEFAVLRLVAERLGNAEIGERLFLSPRTVERHVASLRARTNQPDRAALVKYARELLDE</sequence>
<protein>
    <submittedName>
        <fullName evidence="4">AAA family ATPase</fullName>
    </submittedName>
</protein>
<accession>A0A563EH42</accession>
<dbReference type="InterPro" id="IPR036388">
    <property type="entry name" value="WH-like_DNA-bd_sf"/>
</dbReference>
<dbReference type="SUPFAM" id="SSF46894">
    <property type="entry name" value="C-terminal effector domain of the bipartite response regulators"/>
    <property type="match status" value="1"/>
</dbReference>
<dbReference type="InterPro" id="IPR041664">
    <property type="entry name" value="AAA_16"/>
</dbReference>
<reference evidence="4 5" key="1">
    <citation type="submission" date="2019-07" db="EMBL/GenBank/DDBJ databases">
        <title>Lentzea xizangensis sp. nov., isolated from Qinghai-Tibetan Plateau Soils.</title>
        <authorList>
            <person name="Huang J."/>
        </authorList>
    </citation>
    <scope>NUCLEOTIDE SEQUENCE [LARGE SCALE GENOMIC DNA]</scope>
    <source>
        <strain evidence="4 5">FXJ1.1311</strain>
    </source>
</reference>
<dbReference type="PANTHER" id="PTHR16305:SF28">
    <property type="entry name" value="GUANYLATE CYCLASE DOMAIN-CONTAINING PROTEIN"/>
    <property type="match status" value="1"/>
</dbReference>
<evidence type="ECO:0000313" key="4">
    <source>
        <dbReference type="EMBL" id="TWP45719.1"/>
    </source>
</evidence>
<dbReference type="InterPro" id="IPR016032">
    <property type="entry name" value="Sig_transdc_resp-reg_C-effctor"/>
</dbReference>
<dbReference type="GO" id="GO:0005737">
    <property type="term" value="C:cytoplasm"/>
    <property type="evidence" value="ECO:0007669"/>
    <property type="project" value="TreeGrafter"/>
</dbReference>
<dbReference type="PANTHER" id="PTHR16305">
    <property type="entry name" value="TESTICULAR SOLUBLE ADENYLYL CYCLASE"/>
    <property type="match status" value="1"/>
</dbReference>
<dbReference type="InterPro" id="IPR000792">
    <property type="entry name" value="Tscrpt_reg_LuxR_C"/>
</dbReference>
<evidence type="ECO:0000313" key="5">
    <source>
        <dbReference type="Proteomes" id="UP000316639"/>
    </source>
</evidence>
<dbReference type="Gene3D" id="1.10.10.10">
    <property type="entry name" value="Winged helix-like DNA-binding domain superfamily/Winged helix DNA-binding domain"/>
    <property type="match status" value="1"/>
</dbReference>
<dbReference type="GO" id="GO:0006355">
    <property type="term" value="P:regulation of DNA-templated transcription"/>
    <property type="evidence" value="ECO:0007669"/>
    <property type="project" value="InterPro"/>
</dbReference>
<dbReference type="CDD" id="cd06170">
    <property type="entry name" value="LuxR_C_like"/>
    <property type="match status" value="1"/>
</dbReference>
<dbReference type="InterPro" id="IPR027417">
    <property type="entry name" value="P-loop_NTPase"/>
</dbReference>
<dbReference type="Pfam" id="PF00196">
    <property type="entry name" value="GerE"/>
    <property type="match status" value="1"/>
</dbReference>
<dbReference type="SMART" id="SM00421">
    <property type="entry name" value="HTH_LUXR"/>
    <property type="match status" value="1"/>
</dbReference>
<dbReference type="GO" id="GO:0003677">
    <property type="term" value="F:DNA binding"/>
    <property type="evidence" value="ECO:0007669"/>
    <property type="project" value="InterPro"/>
</dbReference>
<organism evidence="4 5">
    <name type="scientific">Lentzea tibetensis</name>
    <dbReference type="NCBI Taxonomy" id="2591470"/>
    <lineage>
        <taxon>Bacteria</taxon>
        <taxon>Bacillati</taxon>
        <taxon>Actinomycetota</taxon>
        <taxon>Actinomycetes</taxon>
        <taxon>Pseudonocardiales</taxon>
        <taxon>Pseudonocardiaceae</taxon>
        <taxon>Lentzea</taxon>
    </lineage>
</organism>
<evidence type="ECO:0000259" key="3">
    <source>
        <dbReference type="PROSITE" id="PS50043"/>
    </source>
</evidence>
<dbReference type="Proteomes" id="UP000316639">
    <property type="component" value="Unassembled WGS sequence"/>
</dbReference>
<dbReference type="Pfam" id="PF13191">
    <property type="entry name" value="AAA_16"/>
    <property type="match status" value="1"/>
</dbReference>
<dbReference type="RefSeq" id="WP_146359528.1">
    <property type="nucleotide sequence ID" value="NZ_VOBR01000039.1"/>
</dbReference>
<evidence type="ECO:0000256" key="1">
    <source>
        <dbReference type="ARBA" id="ARBA00022741"/>
    </source>
</evidence>
<dbReference type="AlphaFoldDB" id="A0A563EH42"/>
<dbReference type="EMBL" id="VOBR01000039">
    <property type="protein sequence ID" value="TWP45719.1"/>
    <property type="molecule type" value="Genomic_DNA"/>
</dbReference>
<dbReference type="GO" id="GO:0004016">
    <property type="term" value="F:adenylate cyclase activity"/>
    <property type="evidence" value="ECO:0007669"/>
    <property type="project" value="TreeGrafter"/>
</dbReference>
<feature type="domain" description="HTH luxR-type" evidence="3">
    <location>
        <begin position="886"/>
        <end position="951"/>
    </location>
</feature>
<proteinExistence type="predicted"/>
<dbReference type="SUPFAM" id="SSF52540">
    <property type="entry name" value="P-loop containing nucleoside triphosphate hydrolases"/>
    <property type="match status" value="1"/>
</dbReference>